<evidence type="ECO:0000313" key="3">
    <source>
        <dbReference type="EMBL" id="CAB4724215.1"/>
    </source>
</evidence>
<dbReference type="EMBL" id="CAFBPY010000007">
    <property type="protein sequence ID" value="CAB5033792.1"/>
    <property type="molecule type" value="Genomic_DNA"/>
</dbReference>
<evidence type="ECO:0000313" key="4">
    <source>
        <dbReference type="EMBL" id="CAB4773808.1"/>
    </source>
</evidence>
<organism evidence="4">
    <name type="scientific">freshwater metagenome</name>
    <dbReference type="NCBI Taxonomy" id="449393"/>
    <lineage>
        <taxon>unclassified sequences</taxon>
        <taxon>metagenomes</taxon>
        <taxon>ecological metagenomes</taxon>
    </lineage>
</organism>
<dbReference type="InterPro" id="IPR021458">
    <property type="entry name" value="Rv0495c"/>
</dbReference>
<evidence type="ECO:0000313" key="6">
    <source>
        <dbReference type="EMBL" id="CAB5033792.1"/>
    </source>
</evidence>
<name>A0A6J6VSI9_9ZZZZ</name>
<evidence type="ECO:0000313" key="2">
    <source>
        <dbReference type="EMBL" id="CAB4677214.1"/>
    </source>
</evidence>
<dbReference type="EMBL" id="CAEZUJ010000023">
    <property type="protein sequence ID" value="CAB4600211.1"/>
    <property type="molecule type" value="Genomic_DNA"/>
</dbReference>
<dbReference type="EMBL" id="CAFBLI010000021">
    <property type="protein sequence ID" value="CAB4861067.1"/>
    <property type="molecule type" value="Genomic_DNA"/>
</dbReference>
<gene>
    <name evidence="1" type="ORF">UFOPK1811_00738</name>
    <name evidence="2" type="ORF">UFOPK2360_00266</name>
    <name evidence="3" type="ORF">UFOPK2659_00864</name>
    <name evidence="4" type="ORF">UFOPK2922_00520</name>
    <name evidence="5" type="ORF">UFOPK3306_00424</name>
    <name evidence="6" type="ORF">UFOPK4209_00099</name>
</gene>
<dbReference type="EMBL" id="CAEZXH010000009">
    <property type="protein sequence ID" value="CAB4677214.1"/>
    <property type="molecule type" value="Genomic_DNA"/>
</dbReference>
<sequence>MPEVVIDFPRDWVEFDNPADPFGERFRCDLTWLTSNWTCIYGNGCKGIYADRPNDGCCSEGALYSDKKDEERVLKFAKKLKKSQWQYFDKAQPKKKGGKLKISEVDEDGDRKTRKVEDGCIFLNRKGHTAEGFTGDFGCVLHHLAQSEGVHFVKTKPDVCWQLPIRRSFEKVDLGDDVEVSVTVIGEYESRGWGPGGEDFHWYCTSNSDAHVGKDPVYISNEAELTELMGKKAYAELKQICDARMEIKRAASPKLLPFLLEHPATTLARKEAAARIQ</sequence>
<dbReference type="EMBL" id="CAEZYJ010000129">
    <property type="protein sequence ID" value="CAB4724215.1"/>
    <property type="molecule type" value="Genomic_DNA"/>
</dbReference>
<accession>A0A6J6VSI9</accession>
<dbReference type="EMBL" id="CAEZZS010000016">
    <property type="protein sequence ID" value="CAB4773808.1"/>
    <property type="molecule type" value="Genomic_DNA"/>
</dbReference>
<dbReference type="Pfam" id="PF11307">
    <property type="entry name" value="DUF3109"/>
    <property type="match status" value="1"/>
</dbReference>
<evidence type="ECO:0000313" key="5">
    <source>
        <dbReference type="EMBL" id="CAB4861067.1"/>
    </source>
</evidence>
<dbReference type="AlphaFoldDB" id="A0A6J6VSI9"/>
<reference evidence="4" key="1">
    <citation type="submission" date="2020-05" db="EMBL/GenBank/DDBJ databases">
        <authorList>
            <person name="Chiriac C."/>
            <person name="Salcher M."/>
            <person name="Ghai R."/>
            <person name="Kavagutti S V."/>
        </authorList>
    </citation>
    <scope>NUCLEOTIDE SEQUENCE</scope>
</reference>
<protein>
    <submittedName>
        <fullName evidence="4">Unannotated protein</fullName>
    </submittedName>
</protein>
<proteinExistence type="predicted"/>
<evidence type="ECO:0000313" key="1">
    <source>
        <dbReference type="EMBL" id="CAB4600211.1"/>
    </source>
</evidence>